<proteinExistence type="predicted"/>
<reference evidence="1" key="1">
    <citation type="submission" date="2019-08" db="EMBL/GenBank/DDBJ databases">
        <authorList>
            <person name="Kucharzyk K."/>
            <person name="Murdoch R.W."/>
            <person name="Higgins S."/>
            <person name="Loffler F."/>
        </authorList>
    </citation>
    <scope>NUCLEOTIDE SEQUENCE</scope>
</reference>
<protein>
    <submittedName>
        <fullName evidence="1">Uncharacterized protein</fullName>
    </submittedName>
</protein>
<sequence length="66" mass="7772">MFDYLHHRRCIEPFQPFVTVDQGAVQQLDALTLHFRQTLQVEAIFGDLKRAERDIQANDLLKLTLF</sequence>
<organism evidence="1">
    <name type="scientific">bioreactor metagenome</name>
    <dbReference type="NCBI Taxonomy" id="1076179"/>
    <lineage>
        <taxon>unclassified sequences</taxon>
        <taxon>metagenomes</taxon>
        <taxon>ecological metagenomes</taxon>
    </lineage>
</organism>
<accession>A0A645G4Q2</accession>
<evidence type="ECO:0000313" key="1">
    <source>
        <dbReference type="EMBL" id="MPN19003.1"/>
    </source>
</evidence>
<name>A0A645G4Q2_9ZZZZ</name>
<gene>
    <name evidence="1" type="ORF">SDC9_166369</name>
</gene>
<comment type="caution">
    <text evidence="1">The sequence shown here is derived from an EMBL/GenBank/DDBJ whole genome shotgun (WGS) entry which is preliminary data.</text>
</comment>
<dbReference type="EMBL" id="VSSQ01066473">
    <property type="protein sequence ID" value="MPN19003.1"/>
    <property type="molecule type" value="Genomic_DNA"/>
</dbReference>
<dbReference type="AlphaFoldDB" id="A0A645G4Q2"/>